<dbReference type="InterPro" id="IPR020846">
    <property type="entry name" value="MFS_dom"/>
</dbReference>
<keyword evidence="5 8" id="KW-0812">Transmembrane</keyword>
<protein>
    <submittedName>
        <fullName evidence="10">LacY protein</fullName>
    </submittedName>
</protein>
<evidence type="ECO:0000256" key="7">
    <source>
        <dbReference type="ARBA" id="ARBA00023136"/>
    </source>
</evidence>
<dbReference type="RefSeq" id="WP_034544495.1">
    <property type="nucleotide sequence ID" value="NZ_AZES01000040.1"/>
</dbReference>
<dbReference type="EMBL" id="AZES01000040">
    <property type="protein sequence ID" value="KRL31527.1"/>
    <property type="molecule type" value="Genomic_DNA"/>
</dbReference>
<dbReference type="InterPro" id="IPR000576">
    <property type="entry name" value="LacY/RafB_perm_fam"/>
</dbReference>
<keyword evidence="11" id="KW-1185">Reference proteome</keyword>
<evidence type="ECO:0000256" key="8">
    <source>
        <dbReference type="SAM" id="Phobius"/>
    </source>
</evidence>
<evidence type="ECO:0000256" key="1">
    <source>
        <dbReference type="ARBA" id="ARBA00004429"/>
    </source>
</evidence>
<dbReference type="OrthoDB" id="9150135at2"/>
<evidence type="ECO:0000313" key="11">
    <source>
        <dbReference type="Proteomes" id="UP000051908"/>
    </source>
</evidence>
<gene>
    <name evidence="10" type="ORF">FD33_GL001915</name>
</gene>
<feature type="transmembrane region" description="Helical" evidence="8">
    <location>
        <begin position="99"/>
        <end position="122"/>
    </location>
</feature>
<keyword evidence="7 8" id="KW-0472">Membrane</keyword>
<reference evidence="10 11" key="1">
    <citation type="journal article" date="2015" name="Genome Announc.">
        <title>Expanding the biotechnology potential of lactobacilli through comparative genomics of 213 strains and associated genera.</title>
        <authorList>
            <person name="Sun Z."/>
            <person name="Harris H.M."/>
            <person name="McCann A."/>
            <person name="Guo C."/>
            <person name="Argimon S."/>
            <person name="Zhang W."/>
            <person name="Yang X."/>
            <person name="Jeffery I.B."/>
            <person name="Cooney J.C."/>
            <person name="Kagawa T.F."/>
            <person name="Liu W."/>
            <person name="Song Y."/>
            <person name="Salvetti E."/>
            <person name="Wrobel A."/>
            <person name="Rasinkangas P."/>
            <person name="Parkhill J."/>
            <person name="Rea M.C."/>
            <person name="O'Sullivan O."/>
            <person name="Ritari J."/>
            <person name="Douillard F.P."/>
            <person name="Paul Ross R."/>
            <person name="Yang R."/>
            <person name="Briner A.E."/>
            <person name="Felis G.E."/>
            <person name="de Vos W.M."/>
            <person name="Barrangou R."/>
            <person name="Klaenhammer T.R."/>
            <person name="Caufield P.W."/>
            <person name="Cui Y."/>
            <person name="Zhang H."/>
            <person name="O'Toole P.W."/>
        </authorList>
    </citation>
    <scope>NUCLEOTIDE SEQUENCE [LARGE SCALE GENOMIC DNA]</scope>
    <source>
        <strain evidence="10 11">DSM 13238</strain>
    </source>
</reference>
<dbReference type="SUPFAM" id="SSF103473">
    <property type="entry name" value="MFS general substrate transporter"/>
    <property type="match status" value="1"/>
</dbReference>
<feature type="domain" description="Major facilitator superfamily (MFS) profile" evidence="9">
    <location>
        <begin position="5"/>
        <end position="161"/>
    </location>
</feature>
<dbReference type="PRINTS" id="PR00174">
    <property type="entry name" value="LACYSMPORT"/>
</dbReference>
<evidence type="ECO:0000256" key="3">
    <source>
        <dbReference type="ARBA" id="ARBA00022475"/>
    </source>
</evidence>
<evidence type="ECO:0000259" key="9">
    <source>
        <dbReference type="PROSITE" id="PS50850"/>
    </source>
</evidence>
<keyword evidence="3" id="KW-1003">Cell membrane</keyword>
<dbReference type="PANTHER" id="PTHR23522:SF10">
    <property type="entry name" value="3-PHENYLPROPIONIC ACID TRANSPORTER-RELATED"/>
    <property type="match status" value="1"/>
</dbReference>
<dbReference type="InterPro" id="IPR036259">
    <property type="entry name" value="MFS_trans_sf"/>
</dbReference>
<name>A0A0R1PGA3_9LACO</name>
<sequence>MHKNIYIRFSAIFFFFFLSWAASYTLISIWMGQVLHLSGVKIGFLYSVNGIFTLLLQPLYGYFLDRLGMRKSILFFLSGILVLMGPFFIYIYGPLLQKNFPLGIILGGIFLSGSYLASMGAVESYIEKASRKYKFEYGHVRMWGSLGTAIAAFFAGSIFNR</sequence>
<accession>A0A0R1PGA3</accession>
<evidence type="ECO:0000256" key="2">
    <source>
        <dbReference type="ARBA" id="ARBA00022448"/>
    </source>
</evidence>
<dbReference type="GO" id="GO:0015528">
    <property type="term" value="F:lactose:proton symporter activity"/>
    <property type="evidence" value="ECO:0007669"/>
    <property type="project" value="TreeGrafter"/>
</dbReference>
<keyword evidence="6 8" id="KW-1133">Transmembrane helix</keyword>
<dbReference type="Pfam" id="PF01306">
    <property type="entry name" value="LacY_symp"/>
    <property type="match status" value="1"/>
</dbReference>
<feature type="transmembrane region" description="Helical" evidence="8">
    <location>
        <begin position="44"/>
        <end position="64"/>
    </location>
</feature>
<proteinExistence type="predicted"/>
<comment type="subcellular location">
    <subcellularLocation>
        <location evidence="1">Cell inner membrane</location>
        <topology evidence="1">Multi-pass membrane protein</topology>
    </subcellularLocation>
</comment>
<feature type="transmembrane region" description="Helical" evidence="8">
    <location>
        <begin position="12"/>
        <end position="32"/>
    </location>
</feature>
<dbReference type="PROSITE" id="PS50850">
    <property type="entry name" value="MFS"/>
    <property type="match status" value="1"/>
</dbReference>
<dbReference type="Proteomes" id="UP000051908">
    <property type="component" value="Unassembled WGS sequence"/>
</dbReference>
<dbReference type="PATRIC" id="fig|1122151.5.peg.1982"/>
<comment type="caution">
    <text evidence="10">The sequence shown here is derived from an EMBL/GenBank/DDBJ whole genome shotgun (WGS) entry which is preliminary data.</text>
</comment>
<evidence type="ECO:0000256" key="5">
    <source>
        <dbReference type="ARBA" id="ARBA00022692"/>
    </source>
</evidence>
<keyword evidence="2" id="KW-0813">Transport</keyword>
<evidence type="ECO:0000256" key="6">
    <source>
        <dbReference type="ARBA" id="ARBA00022989"/>
    </source>
</evidence>
<organism evidence="10 11">
    <name type="scientific">Companilactobacillus paralimentarius DSM 13238 = JCM 10415</name>
    <dbReference type="NCBI Taxonomy" id="1122151"/>
    <lineage>
        <taxon>Bacteria</taxon>
        <taxon>Bacillati</taxon>
        <taxon>Bacillota</taxon>
        <taxon>Bacilli</taxon>
        <taxon>Lactobacillales</taxon>
        <taxon>Lactobacillaceae</taxon>
        <taxon>Companilactobacillus</taxon>
    </lineage>
</organism>
<dbReference type="GO" id="GO:0030395">
    <property type="term" value="F:lactose binding"/>
    <property type="evidence" value="ECO:0007669"/>
    <property type="project" value="TreeGrafter"/>
</dbReference>
<dbReference type="AlphaFoldDB" id="A0A0R1PGA3"/>
<keyword evidence="4" id="KW-0997">Cell inner membrane</keyword>
<evidence type="ECO:0000256" key="4">
    <source>
        <dbReference type="ARBA" id="ARBA00022519"/>
    </source>
</evidence>
<evidence type="ECO:0000313" key="10">
    <source>
        <dbReference type="EMBL" id="KRL31527.1"/>
    </source>
</evidence>
<dbReference type="GO" id="GO:0005886">
    <property type="term" value="C:plasma membrane"/>
    <property type="evidence" value="ECO:0007669"/>
    <property type="project" value="UniProtKB-SubCell"/>
</dbReference>
<dbReference type="Gene3D" id="1.20.1250.20">
    <property type="entry name" value="MFS general substrate transporter like domains"/>
    <property type="match status" value="1"/>
</dbReference>
<dbReference type="PANTHER" id="PTHR23522">
    <property type="entry name" value="BLL5896 PROTEIN"/>
    <property type="match status" value="1"/>
</dbReference>
<dbReference type="GeneID" id="96667597"/>
<feature type="transmembrane region" description="Helical" evidence="8">
    <location>
        <begin position="73"/>
        <end position="93"/>
    </location>
</feature>
<feature type="transmembrane region" description="Helical" evidence="8">
    <location>
        <begin position="142"/>
        <end position="159"/>
    </location>
</feature>